<dbReference type="GO" id="GO:0004674">
    <property type="term" value="F:protein serine/threonine kinase activity"/>
    <property type="evidence" value="ECO:0007669"/>
    <property type="project" value="UniProtKB-KW"/>
</dbReference>
<evidence type="ECO:0000259" key="6">
    <source>
        <dbReference type="PROSITE" id="PS50011"/>
    </source>
</evidence>
<dbReference type="SUPFAM" id="SSF56112">
    <property type="entry name" value="Protein kinase-like (PK-like)"/>
    <property type="match status" value="1"/>
</dbReference>
<dbReference type="InterPro" id="IPR011009">
    <property type="entry name" value="Kinase-like_dom_sf"/>
</dbReference>
<dbReference type="AlphaFoldDB" id="A0A8J7L8U4"/>
<evidence type="ECO:0000256" key="4">
    <source>
        <dbReference type="ARBA" id="ARBA00022777"/>
    </source>
</evidence>
<accession>A0A8J7L8U4</accession>
<keyword evidence="2" id="KW-0808">Transferase</keyword>
<keyword evidence="5" id="KW-0067">ATP-binding</keyword>
<evidence type="ECO:0000256" key="2">
    <source>
        <dbReference type="ARBA" id="ARBA00022679"/>
    </source>
</evidence>
<sequence length="566" mass="64626">MSLCINPVCLKPNNPDNHQNRFCQNCGSPLELLGRYRVMHLLSDKTDFGKVYEVYEQDTPKILKVLAHNLSNDAKAVKMFRQEADVLKKLHHPGIPKIDDYFQHQTRNNLVLHCIVMEKIDGLNLEQWLKQQQNHFISQEQAITWLKQLAEILDLVHGKLYLHGNIQPSNIMIRRDRQLVLIDFGTINELTRTYLSQLSKDSGNITKMIPSSYSAPEQINAIAVPQSDFFALGHTFVFLLTGHHPLDMYDVHQNVWQWQGHATHISPLLLNLIDWLMMPEVENRPTNAQEILQRLEEIEQQHTRINALGIYQPEQLAQPKQNILSSSPHKQPEKLALPALFAALLVSLGLLNVIGLVTGYPKLTAFPNNGQHPQRKGKIDYFPYAEGRDSQGRIAEFNIAVLSIEYKWLYGSNFQIKYNDQVISIEVLKLNLQQEGIQQIMENPNEIISVGTATCEGNVGVGQRIALERSKQVQFLAKKLFNNTPSVKNYRLLNLGQFLRNNCQKNQDLTAYQRSVIIMGVKKKSAGVILDEALRDRLDKKPFGDFKLKDYSLGSVDKFKTISSNL</sequence>
<dbReference type="RefSeq" id="WP_198125439.1">
    <property type="nucleotide sequence ID" value="NZ_JAECZC010000027.1"/>
</dbReference>
<name>A0A8J7L8U4_9NOST</name>
<dbReference type="GO" id="GO:0005524">
    <property type="term" value="F:ATP binding"/>
    <property type="evidence" value="ECO:0007669"/>
    <property type="project" value="UniProtKB-KW"/>
</dbReference>
<protein>
    <recommendedName>
        <fullName evidence="1">non-specific serine/threonine protein kinase</fullName>
        <ecNumber evidence="1">2.7.11.1</ecNumber>
    </recommendedName>
</protein>
<dbReference type="PROSITE" id="PS50011">
    <property type="entry name" value="PROTEIN_KINASE_DOM"/>
    <property type="match status" value="1"/>
</dbReference>
<proteinExistence type="predicted"/>
<keyword evidence="8" id="KW-1185">Reference proteome</keyword>
<dbReference type="PANTHER" id="PTHR43289:SF6">
    <property type="entry name" value="SERINE_THREONINE-PROTEIN KINASE NEKL-3"/>
    <property type="match status" value="1"/>
</dbReference>
<comment type="caution">
    <text evidence="7">The sequence shown here is derived from an EMBL/GenBank/DDBJ whole genome shotgun (WGS) entry which is preliminary data.</text>
</comment>
<dbReference type="CDD" id="cd14014">
    <property type="entry name" value="STKc_PknB_like"/>
    <property type="match status" value="1"/>
</dbReference>
<keyword evidence="3" id="KW-0547">Nucleotide-binding</keyword>
<keyword evidence="4 7" id="KW-0418">Kinase</keyword>
<dbReference type="Gene3D" id="1.10.510.10">
    <property type="entry name" value="Transferase(Phosphotransferase) domain 1"/>
    <property type="match status" value="1"/>
</dbReference>
<feature type="domain" description="Protein kinase" evidence="6">
    <location>
        <begin position="37"/>
        <end position="305"/>
    </location>
</feature>
<dbReference type="Pfam" id="PF00069">
    <property type="entry name" value="Pkinase"/>
    <property type="match status" value="1"/>
</dbReference>
<evidence type="ECO:0000256" key="5">
    <source>
        <dbReference type="ARBA" id="ARBA00022840"/>
    </source>
</evidence>
<organism evidence="7 8">
    <name type="scientific">Amazonocrinis nigriterrae CENA67</name>
    <dbReference type="NCBI Taxonomy" id="2794033"/>
    <lineage>
        <taxon>Bacteria</taxon>
        <taxon>Bacillati</taxon>
        <taxon>Cyanobacteriota</taxon>
        <taxon>Cyanophyceae</taxon>
        <taxon>Nostocales</taxon>
        <taxon>Nostocaceae</taxon>
        <taxon>Amazonocrinis</taxon>
        <taxon>Amazonocrinis nigriterrae</taxon>
    </lineage>
</organism>
<dbReference type="EMBL" id="JAECZC010000027">
    <property type="protein sequence ID" value="MBH8563560.1"/>
    <property type="molecule type" value="Genomic_DNA"/>
</dbReference>
<evidence type="ECO:0000256" key="3">
    <source>
        <dbReference type="ARBA" id="ARBA00022741"/>
    </source>
</evidence>
<keyword evidence="7" id="KW-0723">Serine/threonine-protein kinase</keyword>
<evidence type="ECO:0000256" key="1">
    <source>
        <dbReference type="ARBA" id="ARBA00012513"/>
    </source>
</evidence>
<dbReference type="PANTHER" id="PTHR43289">
    <property type="entry name" value="MITOGEN-ACTIVATED PROTEIN KINASE KINASE KINASE 20-RELATED"/>
    <property type="match status" value="1"/>
</dbReference>
<dbReference type="NCBIfam" id="NF045510">
    <property type="entry name" value="4Cys_prefix_kin"/>
    <property type="match status" value="1"/>
</dbReference>
<dbReference type="EC" id="2.7.11.1" evidence="1"/>
<dbReference type="Proteomes" id="UP000632766">
    <property type="component" value="Unassembled WGS sequence"/>
</dbReference>
<evidence type="ECO:0000313" key="8">
    <source>
        <dbReference type="Proteomes" id="UP000632766"/>
    </source>
</evidence>
<evidence type="ECO:0000313" key="7">
    <source>
        <dbReference type="EMBL" id="MBH8563560.1"/>
    </source>
</evidence>
<reference evidence="7 8" key="1">
    <citation type="journal article" date="2021" name="Int. J. Syst. Evol. Microbiol.">
        <title>Amazonocrinis nigriterrae gen. nov., sp. nov., Atlanticothrix silvestris gen. nov., sp. nov. and Dendronalium phyllosphericum gen. nov., sp. nov., nostocacean cyanobacteria from Brazilian environments.</title>
        <authorList>
            <person name="Alvarenga D.O."/>
            <person name="Andreote A.P.D."/>
            <person name="Branco L.H.Z."/>
            <person name="Delbaje E."/>
            <person name="Cruz R.B."/>
            <person name="Varani A.M."/>
            <person name="Fiore M.F."/>
        </authorList>
    </citation>
    <scope>NUCLEOTIDE SEQUENCE [LARGE SCALE GENOMIC DNA]</scope>
    <source>
        <strain evidence="7 8">CENA67</strain>
    </source>
</reference>
<dbReference type="Gene3D" id="3.30.200.20">
    <property type="entry name" value="Phosphorylase Kinase, domain 1"/>
    <property type="match status" value="1"/>
</dbReference>
<gene>
    <name evidence="7" type="ORF">I8748_15415</name>
</gene>
<dbReference type="InterPro" id="IPR000719">
    <property type="entry name" value="Prot_kinase_dom"/>
</dbReference>